<dbReference type="EMBL" id="JBHSHD010000016">
    <property type="protein sequence ID" value="MFC4822261.1"/>
    <property type="molecule type" value="Genomic_DNA"/>
</dbReference>
<dbReference type="NCBIfam" id="TIGR03026">
    <property type="entry name" value="NDP-sugDHase"/>
    <property type="match status" value="1"/>
</dbReference>
<dbReference type="EC" id="1.1.1.22" evidence="3 8"/>
<evidence type="ECO:0000256" key="5">
    <source>
        <dbReference type="ARBA" id="ARBA00023002"/>
    </source>
</evidence>
<accession>A0ABV9QZP1</accession>
<evidence type="ECO:0000256" key="3">
    <source>
        <dbReference type="ARBA" id="ARBA00012954"/>
    </source>
</evidence>
<dbReference type="InterPro" id="IPR036291">
    <property type="entry name" value="NAD(P)-bd_dom_sf"/>
</dbReference>
<dbReference type="InterPro" id="IPR001732">
    <property type="entry name" value="UDP-Glc/GDP-Man_DH_N"/>
</dbReference>
<dbReference type="InterPro" id="IPR014026">
    <property type="entry name" value="UDP-Glc/GDP-Man_DH_dimer"/>
</dbReference>
<protein>
    <recommendedName>
        <fullName evidence="4 8">UDP-glucose 6-dehydrogenase</fullName>
        <ecNumber evidence="3 8">1.1.1.22</ecNumber>
    </recommendedName>
</protein>
<dbReference type="GO" id="GO:0016491">
    <property type="term" value="F:oxidoreductase activity"/>
    <property type="evidence" value="ECO:0007669"/>
    <property type="project" value="UniProtKB-KW"/>
</dbReference>
<comment type="similarity">
    <text evidence="2 8">Belongs to the UDP-glucose/GDP-mannose dehydrogenase family.</text>
</comment>
<dbReference type="PIRSF" id="PIRSF000124">
    <property type="entry name" value="UDPglc_GDPman_dh"/>
    <property type="match status" value="1"/>
</dbReference>
<reference evidence="11" key="1">
    <citation type="journal article" date="2019" name="Int. J. Syst. Evol. Microbiol.">
        <title>The Global Catalogue of Microorganisms (GCM) 10K type strain sequencing project: providing services to taxonomists for standard genome sequencing and annotation.</title>
        <authorList>
            <consortium name="The Broad Institute Genomics Platform"/>
            <consortium name="The Broad Institute Genome Sequencing Center for Infectious Disease"/>
            <person name="Wu L."/>
            <person name="Ma J."/>
        </authorList>
    </citation>
    <scope>NUCLEOTIDE SEQUENCE [LARGE SCALE GENOMIC DNA]</scope>
    <source>
        <strain evidence="11">CCUG 30340</strain>
    </source>
</reference>
<comment type="catalytic activity">
    <reaction evidence="7 8">
        <text>UDP-alpha-D-glucose + 2 NAD(+) + H2O = UDP-alpha-D-glucuronate + 2 NADH + 3 H(+)</text>
        <dbReference type="Rhea" id="RHEA:23596"/>
        <dbReference type="ChEBI" id="CHEBI:15377"/>
        <dbReference type="ChEBI" id="CHEBI:15378"/>
        <dbReference type="ChEBI" id="CHEBI:57540"/>
        <dbReference type="ChEBI" id="CHEBI:57945"/>
        <dbReference type="ChEBI" id="CHEBI:58052"/>
        <dbReference type="ChEBI" id="CHEBI:58885"/>
        <dbReference type="EC" id="1.1.1.22"/>
    </reaction>
</comment>
<dbReference type="SUPFAM" id="SSF52413">
    <property type="entry name" value="UDP-glucose/GDP-mannose dehydrogenase C-terminal domain"/>
    <property type="match status" value="1"/>
</dbReference>
<feature type="domain" description="UDP-glucose/GDP-mannose dehydrogenase C-terminal" evidence="9">
    <location>
        <begin position="320"/>
        <end position="423"/>
    </location>
</feature>
<evidence type="ECO:0000256" key="1">
    <source>
        <dbReference type="ARBA" id="ARBA00004701"/>
    </source>
</evidence>
<evidence type="ECO:0000256" key="2">
    <source>
        <dbReference type="ARBA" id="ARBA00006601"/>
    </source>
</evidence>
<proteinExistence type="inferred from homology"/>
<evidence type="ECO:0000256" key="4">
    <source>
        <dbReference type="ARBA" id="ARBA00015132"/>
    </source>
</evidence>
<keyword evidence="11" id="KW-1185">Reference proteome</keyword>
<sequence>MRVTIFGTGYVGLVTGTCLAEVGNDVVCVDIDAEKIARLERGEIPIYEPGLEPLVRANRASGHLRFTTDAAEAVAHAQLIFIAVGTPPDEDGSADLSHVLAVARTVGRTLNRYAVVVNKSTVPVGTADSVRATITAELVARGSEVTFDVVSNPEFLKEGDAVQDCLRPDRIIIGADSARAVEMLKALYAPFNRNHERIVLMDVRSAELTKYAANAMLATKISFMNEIANIAEQVGADVELVRRGIGSDPRIGYHFIYPGAGYGGSCFPKDVKALEYTARQHGHEPRLLAAVEAVNAAQKRKLFALVERHFGADLSGRTIALWGLAFKPNTDDMREAPSRTLLEQLWQAGAKVRAYDPEAGAETARLYGERDDLVLCGQYAALEGADALVIVTEWKAFRSPDFERIRSQLKQPVVFDGRNIFEPKAVEEAGLAYYGIGRGRSVKAPAA</sequence>
<evidence type="ECO:0000313" key="10">
    <source>
        <dbReference type="EMBL" id="MFC4822261.1"/>
    </source>
</evidence>
<evidence type="ECO:0000313" key="11">
    <source>
        <dbReference type="Proteomes" id="UP001595886"/>
    </source>
</evidence>
<dbReference type="Pfam" id="PF03721">
    <property type="entry name" value="UDPG_MGDP_dh_N"/>
    <property type="match status" value="1"/>
</dbReference>
<evidence type="ECO:0000256" key="8">
    <source>
        <dbReference type="PIRNR" id="PIRNR000124"/>
    </source>
</evidence>
<dbReference type="SMART" id="SM00984">
    <property type="entry name" value="UDPG_MGDP_dh_C"/>
    <property type="match status" value="1"/>
</dbReference>
<dbReference type="SUPFAM" id="SSF51735">
    <property type="entry name" value="NAD(P)-binding Rossmann-fold domains"/>
    <property type="match status" value="1"/>
</dbReference>
<dbReference type="Gene3D" id="1.20.5.100">
    <property type="entry name" value="Cytochrome c1, transmembrane anchor, C-terminal"/>
    <property type="match status" value="1"/>
</dbReference>
<comment type="pathway">
    <text evidence="1">Nucleotide-sugar biosynthesis; UDP-alpha-D-glucuronate biosynthesis; UDP-alpha-D-glucuronate from UDP-alpha-D-glucose: step 1/1.</text>
</comment>
<keyword evidence="5 8" id="KW-0560">Oxidoreductase</keyword>
<dbReference type="Pfam" id="PF00984">
    <property type="entry name" value="UDPG_MGDP_dh"/>
    <property type="match status" value="1"/>
</dbReference>
<dbReference type="SUPFAM" id="SSF48179">
    <property type="entry name" value="6-phosphogluconate dehydrogenase C-terminal domain-like"/>
    <property type="match status" value="1"/>
</dbReference>
<dbReference type="Gene3D" id="3.40.50.720">
    <property type="entry name" value="NAD(P)-binding Rossmann-like Domain"/>
    <property type="match status" value="2"/>
</dbReference>
<name>A0ABV9QZP1_9GAMM</name>
<dbReference type="RefSeq" id="WP_380022541.1">
    <property type="nucleotide sequence ID" value="NZ_JBHSHD010000016.1"/>
</dbReference>
<evidence type="ECO:0000256" key="7">
    <source>
        <dbReference type="ARBA" id="ARBA00047473"/>
    </source>
</evidence>
<dbReference type="PANTHER" id="PTHR43750">
    <property type="entry name" value="UDP-GLUCOSE 6-DEHYDROGENASE TUAD"/>
    <property type="match status" value="1"/>
</dbReference>
<dbReference type="InterPro" id="IPR008927">
    <property type="entry name" value="6-PGluconate_DH-like_C_sf"/>
</dbReference>
<dbReference type="PIRSF" id="PIRSF500134">
    <property type="entry name" value="UDPglc_DH_bac"/>
    <property type="match status" value="1"/>
</dbReference>
<keyword evidence="6 8" id="KW-0520">NAD</keyword>
<dbReference type="Pfam" id="PF03720">
    <property type="entry name" value="UDPG_MGDP_dh_C"/>
    <property type="match status" value="1"/>
</dbReference>
<dbReference type="InterPro" id="IPR028357">
    <property type="entry name" value="UDPglc_DH_bac"/>
</dbReference>
<dbReference type="InterPro" id="IPR017476">
    <property type="entry name" value="UDP-Glc/GDP-Man"/>
</dbReference>
<gene>
    <name evidence="10" type="ORF">ACFO6Q_18185</name>
</gene>
<comment type="caution">
    <text evidence="10">The sequence shown here is derived from an EMBL/GenBank/DDBJ whole genome shotgun (WGS) entry which is preliminary data.</text>
</comment>
<evidence type="ECO:0000259" key="9">
    <source>
        <dbReference type="SMART" id="SM00984"/>
    </source>
</evidence>
<dbReference type="Proteomes" id="UP001595886">
    <property type="component" value="Unassembled WGS sequence"/>
</dbReference>
<dbReference type="InterPro" id="IPR036220">
    <property type="entry name" value="UDP-Glc/GDP-Man_DH_C_sf"/>
</dbReference>
<organism evidence="10 11">
    <name type="scientific">Dokdonella ginsengisoli</name>
    <dbReference type="NCBI Taxonomy" id="363846"/>
    <lineage>
        <taxon>Bacteria</taxon>
        <taxon>Pseudomonadati</taxon>
        <taxon>Pseudomonadota</taxon>
        <taxon>Gammaproteobacteria</taxon>
        <taxon>Lysobacterales</taxon>
        <taxon>Rhodanobacteraceae</taxon>
        <taxon>Dokdonella</taxon>
    </lineage>
</organism>
<dbReference type="PANTHER" id="PTHR43750:SF3">
    <property type="entry name" value="UDP-GLUCOSE 6-DEHYDROGENASE TUAD"/>
    <property type="match status" value="1"/>
</dbReference>
<evidence type="ECO:0000256" key="6">
    <source>
        <dbReference type="ARBA" id="ARBA00023027"/>
    </source>
</evidence>
<dbReference type="InterPro" id="IPR014027">
    <property type="entry name" value="UDP-Glc/GDP-Man_DH_C"/>
</dbReference>